<reference evidence="9" key="1">
    <citation type="submission" date="2016-06" db="EMBL/GenBank/DDBJ databases">
        <authorList>
            <person name="Varghese N."/>
            <person name="Submissions Spin"/>
        </authorList>
    </citation>
    <scope>NUCLEOTIDE SEQUENCE [LARGE SCALE GENOMIC DNA]</scope>
    <source>
        <strain evidence="9">DSM 45161</strain>
    </source>
</reference>
<evidence type="ECO:0000256" key="4">
    <source>
        <dbReference type="ARBA" id="ARBA00022980"/>
    </source>
</evidence>
<evidence type="ECO:0000256" key="5">
    <source>
        <dbReference type="ARBA" id="ARBA00023274"/>
    </source>
</evidence>
<dbReference type="GO" id="GO:0008097">
    <property type="term" value="F:5S rRNA binding"/>
    <property type="evidence" value="ECO:0007669"/>
    <property type="project" value="TreeGrafter"/>
</dbReference>
<evidence type="ECO:0000256" key="3">
    <source>
        <dbReference type="ARBA" id="ARBA00022884"/>
    </source>
</evidence>
<comment type="subunit">
    <text evidence="7">Part of the 50S ribosomal subunit; part of the 5S rRNA/L5/L18/L25 subcomplex. Contacts the 5S and 23S rRNAs.</text>
</comment>
<dbReference type="NCBIfam" id="TIGR00060">
    <property type="entry name" value="L18_bact"/>
    <property type="match status" value="1"/>
</dbReference>
<keyword evidence="2 7" id="KW-0699">rRNA-binding</keyword>
<keyword evidence="4 7" id="KW-0689">Ribosomal protein</keyword>
<dbReference type="GO" id="GO:0003735">
    <property type="term" value="F:structural constituent of ribosome"/>
    <property type="evidence" value="ECO:0007669"/>
    <property type="project" value="InterPro"/>
</dbReference>
<dbReference type="EMBL" id="LT607753">
    <property type="protein sequence ID" value="SCG55521.1"/>
    <property type="molecule type" value="Genomic_DNA"/>
</dbReference>
<evidence type="ECO:0000256" key="2">
    <source>
        <dbReference type="ARBA" id="ARBA00022730"/>
    </source>
</evidence>
<dbReference type="InterPro" id="IPR004389">
    <property type="entry name" value="Ribosomal_uL18_bac-type"/>
</dbReference>
<evidence type="ECO:0000313" key="9">
    <source>
        <dbReference type="Proteomes" id="UP000198215"/>
    </source>
</evidence>
<gene>
    <name evidence="7" type="primary">rplR</name>
    <name evidence="8" type="ORF">GA0070614_2513</name>
</gene>
<dbReference type="CDD" id="cd00432">
    <property type="entry name" value="Ribosomal_L18_L5e"/>
    <property type="match status" value="1"/>
</dbReference>
<dbReference type="InterPro" id="IPR057268">
    <property type="entry name" value="Ribosomal_L18"/>
</dbReference>
<sequence length="129" mass="13687">MSATLLKRRRGVAAKRAVGRARRHFRVRKNISGTAERPRLVVTRSLRHIVAQIVDDTKGHTLASASTLDASLRGTEGDKSALAGKVGALLAERAKAAGVSKVVFDRGGNRYAGRVAALADAAREAGLEF</sequence>
<dbReference type="AlphaFoldDB" id="A0A1C5IBV2"/>
<dbReference type="SUPFAM" id="SSF53137">
    <property type="entry name" value="Translational machinery components"/>
    <property type="match status" value="1"/>
</dbReference>
<comment type="similarity">
    <text evidence="1 7">Belongs to the universal ribosomal protein uL18 family.</text>
</comment>
<protein>
    <recommendedName>
        <fullName evidence="6 7">Large ribosomal subunit protein uL18</fullName>
    </recommendedName>
</protein>
<dbReference type="InterPro" id="IPR005484">
    <property type="entry name" value="Ribosomal_uL18_bac/plant/anim"/>
</dbReference>
<dbReference type="PANTHER" id="PTHR12899:SF3">
    <property type="entry name" value="LARGE RIBOSOMAL SUBUNIT PROTEIN UL18M"/>
    <property type="match status" value="1"/>
</dbReference>
<dbReference type="OrthoDB" id="9810939at2"/>
<accession>A0A1C5IBV2</accession>
<evidence type="ECO:0000256" key="1">
    <source>
        <dbReference type="ARBA" id="ARBA00007116"/>
    </source>
</evidence>
<organism evidence="8 9">
    <name type="scientific">Micromonospora coxensis</name>
    <dbReference type="NCBI Taxonomy" id="356852"/>
    <lineage>
        <taxon>Bacteria</taxon>
        <taxon>Bacillati</taxon>
        <taxon>Actinomycetota</taxon>
        <taxon>Actinomycetes</taxon>
        <taxon>Micromonosporales</taxon>
        <taxon>Micromonosporaceae</taxon>
        <taxon>Micromonospora</taxon>
    </lineage>
</organism>
<dbReference type="Gene3D" id="3.30.420.100">
    <property type="match status" value="1"/>
</dbReference>
<evidence type="ECO:0000313" key="8">
    <source>
        <dbReference type="EMBL" id="SCG55521.1"/>
    </source>
</evidence>
<keyword evidence="5 7" id="KW-0687">Ribonucleoprotein</keyword>
<dbReference type="Proteomes" id="UP000198215">
    <property type="component" value="Chromosome I"/>
</dbReference>
<evidence type="ECO:0000256" key="7">
    <source>
        <dbReference type="HAMAP-Rule" id="MF_01337"/>
    </source>
</evidence>
<dbReference type="FunFam" id="3.30.420.100:FF:000001">
    <property type="entry name" value="50S ribosomal protein L18"/>
    <property type="match status" value="1"/>
</dbReference>
<evidence type="ECO:0000256" key="6">
    <source>
        <dbReference type="ARBA" id="ARBA00035197"/>
    </source>
</evidence>
<keyword evidence="3 7" id="KW-0694">RNA-binding</keyword>
<dbReference type="GO" id="GO:0006412">
    <property type="term" value="P:translation"/>
    <property type="evidence" value="ECO:0007669"/>
    <property type="project" value="UniProtKB-UniRule"/>
</dbReference>
<dbReference type="PANTHER" id="PTHR12899">
    <property type="entry name" value="39S RIBOSOMAL PROTEIN L18, MITOCHONDRIAL"/>
    <property type="match status" value="1"/>
</dbReference>
<comment type="function">
    <text evidence="7">This is one of the proteins that bind and probably mediate the attachment of the 5S RNA into the large ribosomal subunit, where it forms part of the central protuberance.</text>
</comment>
<dbReference type="GO" id="GO:0022625">
    <property type="term" value="C:cytosolic large ribosomal subunit"/>
    <property type="evidence" value="ECO:0007669"/>
    <property type="project" value="TreeGrafter"/>
</dbReference>
<dbReference type="Pfam" id="PF00861">
    <property type="entry name" value="Ribosomal_L18p"/>
    <property type="match status" value="1"/>
</dbReference>
<keyword evidence="9" id="KW-1185">Reference proteome</keyword>
<dbReference type="HAMAP" id="MF_01337_B">
    <property type="entry name" value="Ribosomal_uL18_B"/>
    <property type="match status" value="1"/>
</dbReference>
<proteinExistence type="inferred from homology"/>
<name>A0A1C5IBV2_9ACTN</name>